<organism evidence="2 3">
    <name type="scientific">Haloarchaeobius litoreus</name>
    <dbReference type="NCBI Taxonomy" id="755306"/>
    <lineage>
        <taxon>Archaea</taxon>
        <taxon>Methanobacteriati</taxon>
        <taxon>Methanobacteriota</taxon>
        <taxon>Stenosarchaea group</taxon>
        <taxon>Halobacteria</taxon>
        <taxon>Halobacteriales</taxon>
        <taxon>Halorubellaceae</taxon>
        <taxon>Haloarchaeobius</taxon>
    </lineage>
</organism>
<comment type="caution">
    <text evidence="2">The sequence shown here is derived from an EMBL/GenBank/DDBJ whole genome shotgun (WGS) entry which is preliminary data.</text>
</comment>
<accession>A0ABD6DJL4</accession>
<dbReference type="GO" id="GO:0016787">
    <property type="term" value="F:hydrolase activity"/>
    <property type="evidence" value="ECO:0007669"/>
    <property type="project" value="UniProtKB-KW"/>
</dbReference>
<proteinExistence type="predicted"/>
<evidence type="ECO:0000313" key="2">
    <source>
        <dbReference type="EMBL" id="MFD1645560.1"/>
    </source>
</evidence>
<keyword evidence="2" id="KW-0255">Endonuclease</keyword>
<keyword evidence="2" id="KW-0378">Hydrolase</keyword>
<evidence type="ECO:0000256" key="1">
    <source>
        <dbReference type="SAM" id="MobiDB-lite"/>
    </source>
</evidence>
<dbReference type="InterPro" id="IPR019068">
    <property type="entry name" value="Restrct_endonuc_II_MjaI"/>
</dbReference>
<dbReference type="Pfam" id="PF09568">
    <property type="entry name" value="RE_MjaI"/>
    <property type="match status" value="1"/>
</dbReference>
<dbReference type="AlphaFoldDB" id="A0ABD6DJL4"/>
<dbReference type="RefSeq" id="WP_256398924.1">
    <property type="nucleotide sequence ID" value="NZ_JANHJR010000001.1"/>
</dbReference>
<dbReference type="Proteomes" id="UP001597034">
    <property type="component" value="Unassembled WGS sequence"/>
</dbReference>
<dbReference type="GO" id="GO:0004519">
    <property type="term" value="F:endonuclease activity"/>
    <property type="evidence" value="ECO:0007669"/>
    <property type="project" value="UniProtKB-KW"/>
</dbReference>
<name>A0ABD6DJL4_9EURY</name>
<dbReference type="EMBL" id="JBHUDO010000002">
    <property type="protein sequence ID" value="MFD1645560.1"/>
    <property type="molecule type" value="Genomic_DNA"/>
</dbReference>
<feature type="region of interest" description="Disordered" evidence="1">
    <location>
        <begin position="1"/>
        <end position="20"/>
    </location>
</feature>
<keyword evidence="3" id="KW-1185">Reference proteome</keyword>
<sequence length="214" mass="24436">MDSTIQISAEERKELQTGKSMEVPKYSSSVLTDSIRWSGANSFDVIGNLNDIYDEFEEKHSDADYQDWERFYVEQYNGDERLEEGTERAYQMLQNIRDAIADIEHNQVHEFLEELVLYQTYRGQNIRSLIIELLNEKYIADVKAVDNEPVEAFVHAFADDVPVSIQPESAGMSGKSAPAKEDPEVAVVYYRENSADSGLRINIEELNRALSPIT</sequence>
<reference evidence="2 3" key="1">
    <citation type="journal article" date="2019" name="Int. J. Syst. Evol. Microbiol.">
        <title>The Global Catalogue of Microorganisms (GCM) 10K type strain sequencing project: providing services to taxonomists for standard genome sequencing and annotation.</title>
        <authorList>
            <consortium name="The Broad Institute Genomics Platform"/>
            <consortium name="The Broad Institute Genome Sequencing Center for Infectious Disease"/>
            <person name="Wu L."/>
            <person name="Ma J."/>
        </authorList>
    </citation>
    <scope>NUCLEOTIDE SEQUENCE [LARGE SCALE GENOMIC DNA]</scope>
    <source>
        <strain evidence="2 3">CGMCC 1.10390</strain>
    </source>
</reference>
<evidence type="ECO:0000313" key="3">
    <source>
        <dbReference type="Proteomes" id="UP001597034"/>
    </source>
</evidence>
<gene>
    <name evidence="2" type="ORF">ACFSBL_07685</name>
</gene>
<keyword evidence="2" id="KW-0540">Nuclease</keyword>
<dbReference type="EC" id="3.1.21.-" evidence="2"/>
<protein>
    <submittedName>
        <fullName evidence="2">MjaI family restriction endonuclease</fullName>
        <ecNumber evidence="2">3.1.21.-</ecNumber>
    </submittedName>
</protein>